<gene>
    <name evidence="3" type="primary">xerC_11</name>
    <name evidence="3" type="ORF">DSM104329_04015</name>
</gene>
<dbReference type="KEGG" id="sbae:DSM104329_04015"/>
<dbReference type="PANTHER" id="PTHR30349">
    <property type="entry name" value="PHAGE INTEGRASE-RELATED"/>
    <property type="match status" value="1"/>
</dbReference>
<evidence type="ECO:0000256" key="1">
    <source>
        <dbReference type="ARBA" id="ARBA00023172"/>
    </source>
</evidence>
<feature type="domain" description="Tyr recombinase" evidence="2">
    <location>
        <begin position="1"/>
        <end position="145"/>
    </location>
</feature>
<dbReference type="InterPro" id="IPR011010">
    <property type="entry name" value="DNA_brk_join_enz"/>
</dbReference>
<evidence type="ECO:0000313" key="3">
    <source>
        <dbReference type="EMBL" id="UGS37598.1"/>
    </source>
</evidence>
<dbReference type="GO" id="GO:0015074">
    <property type="term" value="P:DNA integration"/>
    <property type="evidence" value="ECO:0007669"/>
    <property type="project" value="InterPro"/>
</dbReference>
<dbReference type="CDD" id="cd01189">
    <property type="entry name" value="INT_ICEBs1_C_like"/>
    <property type="match status" value="1"/>
</dbReference>
<dbReference type="Gene3D" id="1.10.443.10">
    <property type="entry name" value="Intergrase catalytic core"/>
    <property type="match status" value="1"/>
</dbReference>
<dbReference type="GO" id="GO:0003677">
    <property type="term" value="F:DNA binding"/>
    <property type="evidence" value="ECO:0007669"/>
    <property type="project" value="InterPro"/>
</dbReference>
<evidence type="ECO:0000259" key="2">
    <source>
        <dbReference type="PROSITE" id="PS51898"/>
    </source>
</evidence>
<dbReference type="Proteomes" id="UP001162834">
    <property type="component" value="Chromosome"/>
</dbReference>
<dbReference type="SUPFAM" id="SSF56349">
    <property type="entry name" value="DNA breaking-rejoining enzymes"/>
    <property type="match status" value="1"/>
</dbReference>
<keyword evidence="1" id="KW-0233">DNA recombination</keyword>
<dbReference type="InterPro" id="IPR002104">
    <property type="entry name" value="Integrase_catalytic"/>
</dbReference>
<dbReference type="InterPro" id="IPR050090">
    <property type="entry name" value="Tyrosine_recombinase_XerCD"/>
</dbReference>
<sequence length="169" mass="19075">MRWSDVDWPARRIRGRRNFVRGEIGTPKSKRSTRAVPLGDALGGALDRHYQATAYQGDDELVFAHPHTGKPIDRSRLLKRFKAALRRAGVREVRFHDLRHTFGTRMAGAGVPMRTLQGWMGHRDFKTTLMYADYLPSEREVDLVDVAFGAQSGAQTERNSAHLSDTQSA</sequence>
<dbReference type="PANTHER" id="PTHR30349:SF64">
    <property type="entry name" value="PROPHAGE INTEGRASE INTD-RELATED"/>
    <property type="match status" value="1"/>
</dbReference>
<accession>A0A9E6Y0V7</accession>
<evidence type="ECO:0000313" key="4">
    <source>
        <dbReference type="Proteomes" id="UP001162834"/>
    </source>
</evidence>
<dbReference type="Pfam" id="PF00589">
    <property type="entry name" value="Phage_integrase"/>
    <property type="match status" value="1"/>
</dbReference>
<protein>
    <submittedName>
        <fullName evidence="3">Tyrosine recombinase XerC</fullName>
    </submittedName>
</protein>
<keyword evidence="4" id="KW-1185">Reference proteome</keyword>
<organism evidence="3 4">
    <name type="scientific">Capillimicrobium parvum</name>
    <dbReference type="NCBI Taxonomy" id="2884022"/>
    <lineage>
        <taxon>Bacteria</taxon>
        <taxon>Bacillati</taxon>
        <taxon>Actinomycetota</taxon>
        <taxon>Thermoleophilia</taxon>
        <taxon>Solirubrobacterales</taxon>
        <taxon>Capillimicrobiaceae</taxon>
        <taxon>Capillimicrobium</taxon>
    </lineage>
</organism>
<dbReference type="EMBL" id="CP087164">
    <property type="protein sequence ID" value="UGS37598.1"/>
    <property type="molecule type" value="Genomic_DNA"/>
</dbReference>
<dbReference type="InterPro" id="IPR013762">
    <property type="entry name" value="Integrase-like_cat_sf"/>
</dbReference>
<proteinExistence type="predicted"/>
<dbReference type="GO" id="GO:0006310">
    <property type="term" value="P:DNA recombination"/>
    <property type="evidence" value="ECO:0007669"/>
    <property type="project" value="UniProtKB-KW"/>
</dbReference>
<dbReference type="PROSITE" id="PS51898">
    <property type="entry name" value="TYR_RECOMBINASE"/>
    <property type="match status" value="1"/>
</dbReference>
<dbReference type="AlphaFoldDB" id="A0A9E6Y0V7"/>
<reference evidence="3" key="1">
    <citation type="journal article" date="2022" name="Int. J. Syst. Evol. Microbiol.">
        <title>Pseudomonas aegrilactucae sp. nov. and Pseudomonas morbosilactucae sp. nov., pathogens causing bacterial rot of lettuce in Japan.</title>
        <authorList>
            <person name="Sawada H."/>
            <person name="Fujikawa T."/>
            <person name="Satou M."/>
        </authorList>
    </citation>
    <scope>NUCLEOTIDE SEQUENCE</scope>
    <source>
        <strain evidence="3">0166_1</strain>
    </source>
</reference>
<name>A0A9E6Y0V7_9ACTN</name>